<evidence type="ECO:0000313" key="13">
    <source>
        <dbReference type="Proteomes" id="UP000694865"/>
    </source>
</evidence>
<evidence type="ECO:0000256" key="3">
    <source>
        <dbReference type="ARBA" id="ARBA00022729"/>
    </source>
</evidence>
<dbReference type="PANTHER" id="PTHR12352">
    <property type="entry name" value="SECRETED MODULAR CALCIUM-BINDING PROTEIN"/>
    <property type="match status" value="1"/>
</dbReference>
<feature type="disulfide bond" evidence="8">
    <location>
        <begin position="595"/>
        <end position="602"/>
    </location>
</feature>
<dbReference type="InterPro" id="IPR036857">
    <property type="entry name" value="Thyroglobulin_1_sf"/>
</dbReference>
<dbReference type="PANTHER" id="PTHR12352:SF3">
    <property type="entry name" value="NIDOGEN-2"/>
    <property type="match status" value="1"/>
</dbReference>
<dbReference type="InterPro" id="IPR001007">
    <property type="entry name" value="VWF_dom"/>
</dbReference>
<feature type="disulfide bond" evidence="8">
    <location>
        <begin position="513"/>
        <end position="520"/>
    </location>
</feature>
<feature type="domain" description="Thyroglobulin type-1" evidence="12">
    <location>
        <begin position="563"/>
        <end position="626"/>
    </location>
</feature>
<dbReference type="CDD" id="cd00054">
    <property type="entry name" value="EGF_CA"/>
    <property type="match status" value="1"/>
</dbReference>
<evidence type="ECO:0000256" key="9">
    <source>
        <dbReference type="SAM" id="MobiDB-lite"/>
    </source>
</evidence>
<feature type="region of interest" description="Disordered" evidence="9">
    <location>
        <begin position="728"/>
        <end position="747"/>
    </location>
</feature>
<evidence type="ECO:0000259" key="11">
    <source>
        <dbReference type="PROSITE" id="PS50026"/>
    </source>
</evidence>
<accession>A0ABM0M3V8</accession>
<dbReference type="Proteomes" id="UP000694865">
    <property type="component" value="Unplaced"/>
</dbReference>
<comment type="caution">
    <text evidence="7">Lacks conserved residue(s) required for the propagation of feature annotation.</text>
</comment>
<gene>
    <name evidence="14" type="primary">LOC102802502</name>
</gene>
<dbReference type="PROSITE" id="PS51162">
    <property type="entry name" value="THYROGLOBULIN_1_2"/>
    <property type="match status" value="5"/>
</dbReference>
<evidence type="ECO:0000256" key="10">
    <source>
        <dbReference type="SAM" id="SignalP"/>
    </source>
</evidence>
<feature type="disulfide bond" evidence="7">
    <location>
        <begin position="78"/>
        <end position="88"/>
    </location>
</feature>
<evidence type="ECO:0000256" key="7">
    <source>
        <dbReference type="PROSITE-ProRule" id="PRU00076"/>
    </source>
</evidence>
<dbReference type="InterPro" id="IPR051950">
    <property type="entry name" value="Dev_reg/Prot_inhib"/>
</dbReference>
<evidence type="ECO:0000256" key="4">
    <source>
        <dbReference type="ARBA" id="ARBA00022737"/>
    </source>
</evidence>
<dbReference type="InterPro" id="IPR025155">
    <property type="entry name" value="WxxW_domain"/>
</dbReference>
<protein>
    <submittedName>
        <fullName evidence="14">Uncharacterized protein LOC102802502</fullName>
    </submittedName>
</protein>
<dbReference type="SMART" id="SM00211">
    <property type="entry name" value="TY"/>
    <property type="match status" value="8"/>
</dbReference>
<dbReference type="Pfam" id="PF07974">
    <property type="entry name" value="EGF_2"/>
    <property type="match status" value="1"/>
</dbReference>
<feature type="domain" description="Thyroglobulin type-1" evidence="12">
    <location>
        <begin position="875"/>
        <end position="939"/>
    </location>
</feature>
<feature type="domain" description="Thyroglobulin type-1" evidence="12">
    <location>
        <begin position="478"/>
        <end position="542"/>
    </location>
</feature>
<dbReference type="PROSITE" id="PS01186">
    <property type="entry name" value="EGF_2"/>
    <property type="match status" value="1"/>
</dbReference>
<dbReference type="RefSeq" id="XP_006814699.1">
    <property type="nucleotide sequence ID" value="XM_006814636.1"/>
</dbReference>
<evidence type="ECO:0000256" key="5">
    <source>
        <dbReference type="ARBA" id="ARBA00023157"/>
    </source>
</evidence>
<evidence type="ECO:0000259" key="12">
    <source>
        <dbReference type="PROSITE" id="PS51162"/>
    </source>
</evidence>
<keyword evidence="5 7" id="KW-1015">Disulfide bond</keyword>
<dbReference type="GeneID" id="102802502"/>
<keyword evidence="6" id="KW-0325">Glycoprotein</keyword>
<evidence type="ECO:0000256" key="2">
    <source>
        <dbReference type="ARBA" id="ARBA00022525"/>
    </source>
</evidence>
<dbReference type="SUPFAM" id="SSF57610">
    <property type="entry name" value="Thyroglobulin type-1 domain"/>
    <property type="match status" value="6"/>
</dbReference>
<dbReference type="SMART" id="SM00215">
    <property type="entry name" value="VWC_out"/>
    <property type="match status" value="3"/>
</dbReference>
<proteinExistence type="predicted"/>
<keyword evidence="13" id="KW-1185">Reference proteome</keyword>
<feature type="domain" description="EGF-like" evidence="11">
    <location>
        <begin position="74"/>
        <end position="106"/>
    </location>
</feature>
<evidence type="ECO:0000313" key="14">
    <source>
        <dbReference type="RefSeq" id="XP_006814699.1"/>
    </source>
</evidence>
<name>A0ABM0M3V8_SACKO</name>
<feature type="disulfide bond" evidence="8">
    <location>
        <begin position="522"/>
        <end position="542"/>
    </location>
</feature>
<dbReference type="InterPro" id="IPR000742">
    <property type="entry name" value="EGF"/>
</dbReference>
<evidence type="ECO:0000256" key="1">
    <source>
        <dbReference type="ARBA" id="ARBA00004613"/>
    </source>
</evidence>
<organism evidence="13 14">
    <name type="scientific">Saccoglossus kowalevskii</name>
    <name type="common">Acorn worm</name>
    <dbReference type="NCBI Taxonomy" id="10224"/>
    <lineage>
        <taxon>Eukaryota</taxon>
        <taxon>Metazoa</taxon>
        <taxon>Hemichordata</taxon>
        <taxon>Enteropneusta</taxon>
        <taxon>Harrimaniidae</taxon>
        <taxon>Saccoglossus</taxon>
    </lineage>
</organism>
<dbReference type="Gene3D" id="2.10.25.10">
    <property type="entry name" value="Laminin"/>
    <property type="match status" value="1"/>
</dbReference>
<sequence length="1308" mass="145503">MKLVLFALLCVTVVYGRDKDWREWEDKHTSTDLDFPDVVDAQWSERVCTFTTEWGYSSQKCCPGWTGSIERGCPTPICNSQCQNNGRCINPDVCQCQPGYTGKYCQSIRKGLCWTDWMDSDDPYYGDGDDETLPKLRKEYAVCKHTVPEHIECETTGGIPVVGRERNNVECNRRSGLTCRNTPKTTCEDYRVRLLCPCQKTGNTKTCTHHGKEFNPQETIQEECNTCTCVATGQWSCTEEDCKNKNTGTNDPSDRFGICLYGSKRYRTFDRISHGNSRCTCLHSGGWECTSRHVTLTTGQCATIDGELYENNDILDNDCNKCVCYNGEWKCTSFLCPPLNPLSEIESMCYVQDATYHEGSIYRRDCNICVCTQGRWDCSKDTCNVNQIITHPKTCTNLDGVTYADGLIVNRDCNACMCVNGVWACTRRYCEPNVYPDTLCVDTMTGAPVRSGHSIAQDCNICVCNSGSLTCTDFPCSVSICVEQQRKYDNSSPLPGSYRPSCNADGSFASVQCTQDNKLCFCVDRDGNRIPGTFSTEATPNCSPYTAPVQKTDKETDLLDATTTNCETQRKISESTPGLYPPQCESNGRYSPMQCNPGTWICHCVDINGITIPATVTHVSEGMPDCEQYREFNMQTMTPGKTLLFNITANATTTPCSIARNVSSNLGLPAPSCEADGTFSLLQCTSEMCYCVNMQGVLITDTVTPIGPNVRRVKLECENYRKATLITSTPRSTGPQSTNTVTDNSDTTTQIEPCFRHQELARTLSITPMVCYPNNGTFVPLQSTQEISYCVDINGVTIPGTVTVIPAHGSIPNCELYRQFALTSMSRTFDMDISIVTPITFMTHLGPQTMFIIPIPDTTVSPIVLPDNLQDTNTLPKCTRMQLIAMTMGVPTPTCESDGRFTPLQCTRTTCSCVDTEGMTLDITEVRPGFTKIINRTYCESFRNVTITPVNSTLSKNWGPKSPCFQHIELANKHGLSTLNCSIYNGTFIPRQVRRTNITMCVDVNGVTIPGSVFKACRQMRPSNYCDVYRHVNLTEVMIPIPNPVIRPFTTVTPYGPQTLYVVPESPLMDSLLPLINTTTPVLDTITYTQTMCNRMSRMLIAFGIDHLFCHPENGTFSPMQCKEDICTCVDTQGMIIPGMLKLRHQLNCEKYRNVTLTSPNTVQTTVDVTETGAIITTTKHIPVCTKHRQLARQHGIEPLTCHSENGTFTPLQCWENVCYCVDINGVTIPRTVTLVDKMGRPSCEQFRYVNLSTSITVPPMPLLTPVTVQKPEGPTTVWNVPNYPHTIATSPITTKSNPSGHFEYNEN</sequence>
<keyword evidence="2" id="KW-0964">Secreted</keyword>
<dbReference type="SMART" id="SM00181">
    <property type="entry name" value="EGF"/>
    <property type="match status" value="1"/>
</dbReference>
<dbReference type="PROSITE" id="PS00484">
    <property type="entry name" value="THYROGLOBULIN_1_1"/>
    <property type="match status" value="2"/>
</dbReference>
<dbReference type="InterPro" id="IPR036201">
    <property type="entry name" value="Pacifastin_dom_sf"/>
</dbReference>
<dbReference type="Pfam" id="PF13330">
    <property type="entry name" value="Mucin2_WxxW"/>
    <property type="match status" value="1"/>
</dbReference>
<dbReference type="CDD" id="cd00191">
    <property type="entry name" value="TY"/>
    <property type="match status" value="2"/>
</dbReference>
<dbReference type="Gene3D" id="6.20.200.20">
    <property type="match status" value="1"/>
</dbReference>
<keyword evidence="7" id="KW-0245">EGF-like domain</keyword>
<dbReference type="Pfam" id="PF00086">
    <property type="entry name" value="Thyroglobulin_1"/>
    <property type="match status" value="6"/>
</dbReference>
<reference evidence="14" key="1">
    <citation type="submission" date="2025-08" db="UniProtKB">
        <authorList>
            <consortium name="RefSeq"/>
        </authorList>
    </citation>
    <scope>IDENTIFICATION</scope>
    <source>
        <tissue evidence="14">Testes</tissue>
    </source>
</reference>
<feature type="disulfide bond" evidence="7">
    <location>
        <begin position="96"/>
        <end position="105"/>
    </location>
</feature>
<feature type="domain" description="Thyroglobulin type-1" evidence="12">
    <location>
        <begin position="1146"/>
        <end position="1244"/>
    </location>
</feature>
<dbReference type="InterPro" id="IPR000716">
    <property type="entry name" value="Thyroglobulin_1"/>
</dbReference>
<dbReference type="Pfam" id="PF05375">
    <property type="entry name" value="Pacifastin_I"/>
    <property type="match status" value="2"/>
</dbReference>
<feature type="chain" id="PRO_5046411991" evidence="10">
    <location>
        <begin position="17"/>
        <end position="1308"/>
    </location>
</feature>
<dbReference type="SUPFAM" id="SSF57283">
    <property type="entry name" value="PMP inhibitors"/>
    <property type="match status" value="1"/>
</dbReference>
<dbReference type="SUPFAM" id="SSF57603">
    <property type="entry name" value="FnI-like domain"/>
    <property type="match status" value="2"/>
</dbReference>
<feature type="domain" description="Thyroglobulin type-1" evidence="12">
    <location>
        <begin position="653"/>
        <end position="717"/>
    </location>
</feature>
<evidence type="ECO:0000256" key="6">
    <source>
        <dbReference type="ARBA" id="ARBA00023180"/>
    </source>
</evidence>
<keyword evidence="4" id="KW-0677">Repeat</keyword>
<dbReference type="PROSITE" id="PS50231">
    <property type="entry name" value="RICIN_B_LECTIN"/>
    <property type="match status" value="1"/>
</dbReference>
<comment type="subcellular location">
    <subcellularLocation>
        <location evidence="1">Secreted</location>
    </subcellularLocation>
</comment>
<keyword evidence="3 10" id="KW-0732">Signal</keyword>
<feature type="compositionally biased region" description="Low complexity" evidence="9">
    <location>
        <begin position="736"/>
        <end position="747"/>
    </location>
</feature>
<evidence type="ECO:0000256" key="8">
    <source>
        <dbReference type="PROSITE-ProRule" id="PRU00500"/>
    </source>
</evidence>
<dbReference type="InterPro" id="IPR013111">
    <property type="entry name" value="EGF_extracell"/>
</dbReference>
<dbReference type="PROSITE" id="PS00022">
    <property type="entry name" value="EGF_1"/>
    <property type="match status" value="1"/>
</dbReference>
<dbReference type="Gene3D" id="4.10.800.10">
    <property type="entry name" value="Thyroglobulin type-1"/>
    <property type="match status" value="6"/>
</dbReference>
<feature type="signal peptide" evidence="10">
    <location>
        <begin position="1"/>
        <end position="16"/>
    </location>
</feature>
<dbReference type="PROSITE" id="PS50026">
    <property type="entry name" value="EGF_3"/>
    <property type="match status" value="1"/>
</dbReference>
<dbReference type="InterPro" id="IPR008037">
    <property type="entry name" value="Pacifastin_dom"/>
</dbReference>